<dbReference type="AlphaFoldDB" id="A0A1G6DWP2"/>
<evidence type="ECO:0000256" key="10">
    <source>
        <dbReference type="ARBA" id="ARBA00022741"/>
    </source>
</evidence>
<keyword evidence="16 20" id="KW-0456">Lyase</keyword>
<feature type="binding site" evidence="20">
    <location>
        <position position="258"/>
    </location>
    <ligand>
        <name>Zn(2+)</name>
        <dbReference type="ChEBI" id="CHEBI:29105"/>
        <note>catalytic</note>
    </ligand>
</feature>
<dbReference type="GO" id="GO:0000287">
    <property type="term" value="F:magnesium ion binding"/>
    <property type="evidence" value="ECO:0007669"/>
    <property type="project" value="UniProtKB-UniRule"/>
</dbReference>
<dbReference type="GO" id="GO:0003935">
    <property type="term" value="F:GTP cyclohydrolase II activity"/>
    <property type="evidence" value="ECO:0007669"/>
    <property type="project" value="UniProtKB-UniRule"/>
</dbReference>
<dbReference type="Gene3D" id="3.90.870.10">
    <property type="entry name" value="DHBP synthase"/>
    <property type="match status" value="1"/>
</dbReference>
<feature type="binding site" evidence="20">
    <location>
        <begin position="253"/>
        <end position="257"/>
    </location>
    <ligand>
        <name>GTP</name>
        <dbReference type="ChEBI" id="CHEBI:37565"/>
    </ligand>
</feature>
<name>A0A1G6DWP2_9BACT</name>
<comment type="cofactor">
    <cofactor evidence="20">
        <name>Zn(2+)</name>
        <dbReference type="ChEBI" id="CHEBI:29105"/>
    </cofactor>
    <text evidence="20">Binds 1 zinc ion per subunit.</text>
</comment>
<accession>A0A1G6DWP2</accession>
<dbReference type="Pfam" id="PF00926">
    <property type="entry name" value="DHBP_synthase"/>
    <property type="match status" value="1"/>
</dbReference>
<dbReference type="GO" id="GO:0008270">
    <property type="term" value="F:zinc ion binding"/>
    <property type="evidence" value="ECO:0007669"/>
    <property type="project" value="UniProtKB-UniRule"/>
</dbReference>
<evidence type="ECO:0000256" key="1">
    <source>
        <dbReference type="ARBA" id="ARBA00000141"/>
    </source>
</evidence>
<dbReference type="PANTHER" id="PTHR21327">
    <property type="entry name" value="GTP CYCLOHYDROLASE II-RELATED"/>
    <property type="match status" value="1"/>
</dbReference>
<dbReference type="OrthoDB" id="9793111at2"/>
<keyword evidence="15 20" id="KW-0464">Manganese</keyword>
<keyword evidence="9 20" id="KW-0479">Metal-binding</keyword>
<dbReference type="RefSeq" id="WP_092122061.1">
    <property type="nucleotide sequence ID" value="NZ_FMXO01000014.1"/>
</dbReference>
<feature type="binding site" evidence="20">
    <location>
        <position position="269"/>
    </location>
    <ligand>
        <name>Zn(2+)</name>
        <dbReference type="ChEBI" id="CHEBI:29105"/>
        <note>catalytic</note>
    </ligand>
</feature>
<evidence type="ECO:0000256" key="7">
    <source>
        <dbReference type="ARBA" id="ARBA00008976"/>
    </source>
</evidence>
<keyword evidence="10 20" id="KW-0547">Nucleotide-binding</keyword>
<comment type="pathway">
    <text evidence="4 20">Cofactor biosynthesis; riboflavin biosynthesis; 5-amino-6-(D-ribitylamino)uracil from GTP: step 1/4.</text>
</comment>
<dbReference type="GO" id="GO:0008686">
    <property type="term" value="F:3,4-dihydroxy-2-butanone-4-phosphate synthase activity"/>
    <property type="evidence" value="ECO:0007669"/>
    <property type="project" value="UniProtKB-UniRule"/>
</dbReference>
<keyword evidence="23" id="KW-1185">Reference proteome</keyword>
<dbReference type="InterPro" id="IPR000926">
    <property type="entry name" value="RibA"/>
</dbReference>
<dbReference type="InterPro" id="IPR032677">
    <property type="entry name" value="GTP_cyclohydro_II"/>
</dbReference>
<feature type="binding site" evidence="20">
    <location>
        <position position="28"/>
    </location>
    <ligand>
        <name>Mg(2+)</name>
        <dbReference type="ChEBI" id="CHEBI:18420"/>
        <label>1</label>
    </ligand>
</feature>
<evidence type="ECO:0000256" key="19">
    <source>
        <dbReference type="ARBA" id="ARBA00049295"/>
    </source>
</evidence>
<dbReference type="EC" id="4.1.99.12" evidence="20"/>
<dbReference type="GO" id="GO:0009231">
    <property type="term" value="P:riboflavin biosynthetic process"/>
    <property type="evidence" value="ECO:0007669"/>
    <property type="project" value="UniProtKB-UniRule"/>
</dbReference>
<evidence type="ECO:0000256" key="11">
    <source>
        <dbReference type="ARBA" id="ARBA00022801"/>
    </source>
</evidence>
<dbReference type="CDD" id="cd00641">
    <property type="entry name" value="GTP_cyclohydro2"/>
    <property type="match status" value="1"/>
</dbReference>
<feature type="region of interest" description="DHBP synthase" evidence="20">
    <location>
        <begin position="1"/>
        <end position="201"/>
    </location>
</feature>
<dbReference type="HAMAP" id="MF_00179">
    <property type="entry name" value="RibA"/>
    <property type="match status" value="1"/>
</dbReference>
<dbReference type="FunFam" id="3.90.870.10:FF:000001">
    <property type="entry name" value="Riboflavin biosynthesis protein RibBA"/>
    <property type="match status" value="1"/>
</dbReference>
<keyword evidence="14 20" id="KW-0342">GTP-binding</keyword>
<dbReference type="GO" id="GO:0005525">
    <property type="term" value="F:GTP binding"/>
    <property type="evidence" value="ECO:0007669"/>
    <property type="project" value="UniProtKB-KW"/>
</dbReference>
<dbReference type="HAMAP" id="MF_00180">
    <property type="entry name" value="RibB"/>
    <property type="match status" value="1"/>
</dbReference>
<dbReference type="FunFam" id="3.40.50.10990:FF:000001">
    <property type="entry name" value="Riboflavin biosynthesis protein RibBA"/>
    <property type="match status" value="1"/>
</dbReference>
<comment type="pathway">
    <text evidence="5 20">Cofactor biosynthesis; riboflavin biosynthesis; 2-hydroxy-3-oxobutyl phosphate from D-ribulose 5-phosphate: step 1/1.</text>
</comment>
<evidence type="ECO:0000256" key="4">
    <source>
        <dbReference type="ARBA" id="ARBA00004853"/>
    </source>
</evidence>
<feature type="binding site" evidence="20">
    <location>
        <position position="28"/>
    </location>
    <ligand>
        <name>Mg(2+)</name>
        <dbReference type="ChEBI" id="CHEBI:18420"/>
        <label>2</label>
    </ligand>
</feature>
<dbReference type="EC" id="3.5.4.25" evidence="20"/>
<dbReference type="SUPFAM" id="SSF142695">
    <property type="entry name" value="RibA-like"/>
    <property type="match status" value="1"/>
</dbReference>
<feature type="binding site" evidence="20">
    <location>
        <position position="274"/>
    </location>
    <ligand>
        <name>GTP</name>
        <dbReference type="ChEBI" id="CHEBI:37565"/>
    </ligand>
</feature>
<comment type="catalytic activity">
    <reaction evidence="1 20">
        <text>D-ribulose 5-phosphate = (2S)-2-hydroxy-3-oxobutyl phosphate + formate + H(+)</text>
        <dbReference type="Rhea" id="RHEA:18457"/>
        <dbReference type="ChEBI" id="CHEBI:15378"/>
        <dbReference type="ChEBI" id="CHEBI:15740"/>
        <dbReference type="ChEBI" id="CHEBI:58121"/>
        <dbReference type="ChEBI" id="CHEBI:58830"/>
        <dbReference type="EC" id="4.1.99.12"/>
    </reaction>
</comment>
<dbReference type="UniPathway" id="UPA00275">
    <property type="reaction ID" value="UER00399"/>
</dbReference>
<dbReference type="STRING" id="617002.SAMN05660653_02425"/>
<dbReference type="SUPFAM" id="SSF55821">
    <property type="entry name" value="YrdC/RibB"/>
    <property type="match status" value="1"/>
</dbReference>
<dbReference type="PIRSF" id="PIRSF001259">
    <property type="entry name" value="RibA"/>
    <property type="match status" value="1"/>
</dbReference>
<comment type="similarity">
    <text evidence="6 20">In the N-terminal section; belongs to the DHBP synthase family.</text>
</comment>
<evidence type="ECO:0000256" key="3">
    <source>
        <dbReference type="ARBA" id="ARBA00002284"/>
    </source>
</evidence>
<feature type="site" description="Essential for DHBP synthase activity" evidence="20">
    <location>
        <position position="126"/>
    </location>
</feature>
<keyword evidence="8 20" id="KW-0686">Riboflavin biosynthesis</keyword>
<feature type="binding site" evidence="20">
    <location>
        <position position="353"/>
    </location>
    <ligand>
        <name>GTP</name>
        <dbReference type="ChEBI" id="CHEBI:37565"/>
    </ligand>
</feature>
<dbReference type="NCBIfam" id="NF001591">
    <property type="entry name" value="PRK00393.1"/>
    <property type="match status" value="1"/>
</dbReference>
<evidence type="ECO:0000256" key="18">
    <source>
        <dbReference type="ARBA" id="ARBA00043932"/>
    </source>
</evidence>
<comment type="function">
    <text evidence="18 20">Catalyzes the conversion of GTP to 2,5-diamino-6-ribosylamino-4(3H)-pyrimidinone 5'-phosphate (DARP), formate and pyrophosphate.</text>
</comment>
<dbReference type="GO" id="GO:0030145">
    <property type="term" value="F:manganese ion binding"/>
    <property type="evidence" value="ECO:0007669"/>
    <property type="project" value="UniProtKB-UniRule"/>
</dbReference>
<feature type="binding site" evidence="20">
    <location>
        <position position="318"/>
    </location>
    <ligand>
        <name>GTP</name>
        <dbReference type="ChEBI" id="CHEBI:37565"/>
    </ligand>
</feature>
<reference evidence="22 23" key="1">
    <citation type="submission" date="2016-10" db="EMBL/GenBank/DDBJ databases">
        <authorList>
            <person name="de Groot N.N."/>
        </authorList>
    </citation>
    <scope>NUCLEOTIDE SEQUENCE [LARGE SCALE GENOMIC DNA]</scope>
    <source>
        <strain evidence="22 23">ASO4-2</strain>
    </source>
</reference>
<evidence type="ECO:0000256" key="16">
    <source>
        <dbReference type="ARBA" id="ARBA00023239"/>
    </source>
</evidence>
<dbReference type="NCBIfam" id="TIGR00505">
    <property type="entry name" value="ribA"/>
    <property type="match status" value="1"/>
</dbReference>
<dbReference type="EMBL" id="FMXO01000014">
    <property type="protein sequence ID" value="SDB49574.1"/>
    <property type="molecule type" value="Genomic_DNA"/>
</dbReference>
<evidence type="ECO:0000256" key="2">
    <source>
        <dbReference type="ARBA" id="ARBA00001936"/>
    </source>
</evidence>
<comment type="function">
    <text evidence="3 20">Catalyzes the conversion of D-ribulose 5-phosphate to formate and 3,4-dihydroxy-2-butanone 4-phosphate.</text>
</comment>
<evidence type="ECO:0000256" key="15">
    <source>
        <dbReference type="ARBA" id="ARBA00023211"/>
    </source>
</evidence>
<sequence>MALCSIEEAIEDIRQGRMIILVDDENRENEGDLTIAAESVTPEVINFMAIHGRGLICLAMEQELVQKLELPMMSTRNESRFGTAFTVSIEARTGVSTGISAYDRATTILTAVADDAKAEDIVSPGHVFPLRARKGGVLVRAGQTEGSVDLARLAGMKSAAVICEIMRDDGNMARMPDLEVFAAKHDMKIASIADLIRHRMRHDSLSVRRVGEANLPTCHGDFRVYAYESDVDNGVHLALVKGTISPDVPILVRVHSQCLTGDVFGSLRCDCGPQLQTAMQTIAEDGNGVILYMRQEGRGIGLANKIKAYCLQDNGKDTVEANVELGFAPDLRDYGVGAQILVDLGVSKMRLMTNNPKKIVGLEGYGLEMAGRVPVEVQACAENLQYLMTKKEKMGHMLDFKADKEKTDVPS</sequence>
<comment type="caution">
    <text evidence="20">Lacks conserved residue(s) required for the propagation of feature annotation.</text>
</comment>
<evidence type="ECO:0000259" key="21">
    <source>
        <dbReference type="Pfam" id="PF00925"/>
    </source>
</evidence>
<dbReference type="Pfam" id="PF00925">
    <property type="entry name" value="GTP_cyclohydro2"/>
    <property type="match status" value="1"/>
</dbReference>
<dbReference type="InterPro" id="IPR016299">
    <property type="entry name" value="Riboflavin_synth_RibBA"/>
</dbReference>
<dbReference type="NCBIfam" id="NF006803">
    <property type="entry name" value="PRK09311.1"/>
    <property type="match status" value="1"/>
</dbReference>
<gene>
    <name evidence="20" type="primary">ribBA</name>
    <name evidence="22" type="ORF">SAMN05660653_02425</name>
</gene>
<evidence type="ECO:0000256" key="20">
    <source>
        <dbReference type="HAMAP-Rule" id="MF_01283"/>
    </source>
</evidence>
<feature type="domain" description="GTP cyclohydrolase II" evidence="21">
    <location>
        <begin position="209"/>
        <end position="374"/>
    </location>
</feature>
<feature type="active site" description="Proton acceptor; for GTP cyclohydrolase activity" evidence="20">
    <location>
        <position position="330"/>
    </location>
</feature>
<evidence type="ECO:0000313" key="22">
    <source>
        <dbReference type="EMBL" id="SDB49574.1"/>
    </source>
</evidence>
<comment type="similarity">
    <text evidence="7 20">In the C-terminal section; belongs to the GTP cyclohydrolase II family.</text>
</comment>
<feature type="binding site" evidence="20">
    <location>
        <begin position="27"/>
        <end position="28"/>
    </location>
    <ligand>
        <name>D-ribulose 5-phosphate</name>
        <dbReference type="ChEBI" id="CHEBI:58121"/>
    </ligand>
</feature>
<feature type="binding site" evidence="20">
    <location>
        <begin position="296"/>
        <end position="298"/>
    </location>
    <ligand>
        <name>GTP</name>
        <dbReference type="ChEBI" id="CHEBI:37565"/>
    </ligand>
</feature>
<feature type="region of interest" description="GTP cyclohydrolase II" evidence="20">
    <location>
        <begin position="202"/>
        <end position="411"/>
    </location>
</feature>
<dbReference type="InterPro" id="IPR036144">
    <property type="entry name" value="RibA-like_sf"/>
</dbReference>
<dbReference type="InterPro" id="IPR017945">
    <property type="entry name" value="DHBP_synth_RibB-like_a/b_dom"/>
</dbReference>
<keyword evidence="13 20" id="KW-0460">Magnesium</keyword>
<feature type="binding site" evidence="20">
    <location>
        <position position="32"/>
    </location>
    <ligand>
        <name>D-ribulose 5-phosphate</name>
        <dbReference type="ChEBI" id="CHEBI:58121"/>
    </ligand>
</feature>
<dbReference type="PANTHER" id="PTHR21327:SF18">
    <property type="entry name" value="3,4-DIHYDROXY-2-BUTANONE 4-PHOSPHATE SYNTHASE"/>
    <property type="match status" value="1"/>
</dbReference>
<evidence type="ECO:0000313" key="23">
    <source>
        <dbReference type="Proteomes" id="UP000198771"/>
    </source>
</evidence>
<evidence type="ECO:0000256" key="5">
    <source>
        <dbReference type="ARBA" id="ARBA00004904"/>
    </source>
</evidence>
<evidence type="ECO:0000256" key="8">
    <source>
        <dbReference type="ARBA" id="ARBA00022619"/>
    </source>
</evidence>
<comment type="cofactor">
    <cofactor evidence="20">
        <name>Mg(2+)</name>
        <dbReference type="ChEBI" id="CHEBI:18420"/>
    </cofactor>
    <cofactor evidence="20">
        <name>Mn(2+)</name>
        <dbReference type="ChEBI" id="CHEBI:29035"/>
    </cofactor>
    <text evidence="20">Binds 2 divalent metal cations per subunit. Magnesium or manganese.</text>
</comment>
<evidence type="ECO:0000256" key="9">
    <source>
        <dbReference type="ARBA" id="ARBA00022723"/>
    </source>
</evidence>
<comment type="catalytic activity">
    <reaction evidence="19 20">
        <text>GTP + 4 H2O = 2,5-diamino-6-hydroxy-4-(5-phosphoribosylamino)-pyrimidine + formate + 2 phosphate + 3 H(+)</text>
        <dbReference type="Rhea" id="RHEA:23704"/>
        <dbReference type="ChEBI" id="CHEBI:15377"/>
        <dbReference type="ChEBI" id="CHEBI:15378"/>
        <dbReference type="ChEBI" id="CHEBI:15740"/>
        <dbReference type="ChEBI" id="CHEBI:37565"/>
        <dbReference type="ChEBI" id="CHEBI:43474"/>
        <dbReference type="ChEBI" id="CHEBI:58614"/>
        <dbReference type="EC" id="3.5.4.25"/>
    </reaction>
</comment>
<comment type="cofactor">
    <cofactor evidence="2">
        <name>Mn(2+)</name>
        <dbReference type="ChEBI" id="CHEBI:29035"/>
    </cofactor>
</comment>
<evidence type="ECO:0000256" key="12">
    <source>
        <dbReference type="ARBA" id="ARBA00022833"/>
    </source>
</evidence>
<organism evidence="22 23">
    <name type="scientific">Desulfonatronum thiosulfatophilum</name>
    <dbReference type="NCBI Taxonomy" id="617002"/>
    <lineage>
        <taxon>Bacteria</taxon>
        <taxon>Pseudomonadati</taxon>
        <taxon>Thermodesulfobacteriota</taxon>
        <taxon>Desulfovibrionia</taxon>
        <taxon>Desulfovibrionales</taxon>
        <taxon>Desulfonatronaceae</taxon>
        <taxon>Desulfonatronum</taxon>
    </lineage>
</organism>
<feature type="binding site" evidence="20">
    <location>
        <position position="358"/>
    </location>
    <ligand>
        <name>GTP</name>
        <dbReference type="ChEBI" id="CHEBI:37565"/>
    </ligand>
</feature>
<dbReference type="NCBIfam" id="TIGR00506">
    <property type="entry name" value="ribB"/>
    <property type="match status" value="1"/>
</dbReference>
<evidence type="ECO:0000256" key="6">
    <source>
        <dbReference type="ARBA" id="ARBA00005520"/>
    </source>
</evidence>
<keyword evidence="17 20" id="KW-0511">Multifunctional enzyme</keyword>
<dbReference type="Proteomes" id="UP000198771">
    <property type="component" value="Unassembled WGS sequence"/>
</dbReference>
<keyword evidence="12 20" id="KW-0862">Zinc</keyword>
<dbReference type="InterPro" id="IPR000422">
    <property type="entry name" value="DHBP_synthase_RibB"/>
</dbReference>
<feature type="active site" description="Nucleophile; for GTP cyclohydrolase activity" evidence="20">
    <location>
        <position position="332"/>
    </location>
</feature>
<proteinExistence type="inferred from homology"/>
<keyword evidence="11 20" id="KW-0378">Hydrolase</keyword>
<feature type="binding site" evidence="20">
    <location>
        <position position="164"/>
    </location>
    <ligand>
        <name>D-ribulose 5-phosphate</name>
        <dbReference type="ChEBI" id="CHEBI:58121"/>
    </ligand>
</feature>
<feature type="site" description="Essential for DHBP synthase activity" evidence="20">
    <location>
        <position position="164"/>
    </location>
</feature>
<evidence type="ECO:0000256" key="13">
    <source>
        <dbReference type="ARBA" id="ARBA00022842"/>
    </source>
</evidence>
<dbReference type="GO" id="GO:0005829">
    <property type="term" value="C:cytosol"/>
    <property type="evidence" value="ECO:0007669"/>
    <property type="project" value="TreeGrafter"/>
</dbReference>
<dbReference type="Gene3D" id="3.40.50.10990">
    <property type="entry name" value="GTP cyclohydrolase II"/>
    <property type="match status" value="1"/>
</dbReference>
<protein>
    <recommendedName>
        <fullName evidence="20">Riboflavin biosynthesis protein RibBA</fullName>
    </recommendedName>
    <domain>
        <recommendedName>
            <fullName evidence="20">3,4-dihydroxy-2-butanone 4-phosphate synthase</fullName>
            <shortName evidence="20">DHBP synthase</shortName>
            <ecNumber evidence="20">4.1.99.12</ecNumber>
        </recommendedName>
    </domain>
    <domain>
        <recommendedName>
            <fullName evidence="20">GTP cyclohydrolase-2</fullName>
            <ecNumber evidence="20">3.5.4.25</ecNumber>
        </recommendedName>
        <alternativeName>
            <fullName evidence="20">GTP cyclohydrolase II</fullName>
        </alternativeName>
    </domain>
</protein>
<feature type="binding site" evidence="20">
    <location>
        <position position="271"/>
    </location>
    <ligand>
        <name>Zn(2+)</name>
        <dbReference type="ChEBI" id="CHEBI:29105"/>
        <note>catalytic</note>
    </ligand>
</feature>
<evidence type="ECO:0000256" key="17">
    <source>
        <dbReference type="ARBA" id="ARBA00023268"/>
    </source>
</evidence>
<dbReference type="HAMAP" id="MF_01283">
    <property type="entry name" value="RibBA"/>
    <property type="match status" value="1"/>
</dbReference>
<evidence type="ECO:0000256" key="14">
    <source>
        <dbReference type="ARBA" id="ARBA00023134"/>
    </source>
</evidence>